<accession>A0ABU2N3B3</accession>
<sequence length="70" mass="7165">MAFWNRKRTSEQSAATADNAISGGEIDTSVQAGQIHGGITSTGDTSTVTVTGNGTIIGNQIHGGINQTFN</sequence>
<reference evidence="3" key="1">
    <citation type="submission" date="2023-07" db="EMBL/GenBank/DDBJ databases">
        <title>30 novel species of actinomycetes from the DSMZ collection.</title>
        <authorList>
            <person name="Nouioui I."/>
        </authorList>
    </citation>
    <scope>NUCLEOTIDE SEQUENCE [LARGE SCALE GENOMIC DNA]</scope>
    <source>
        <strain evidence="3">DSM 44938</strain>
    </source>
</reference>
<evidence type="ECO:0000313" key="3">
    <source>
        <dbReference type="Proteomes" id="UP001183246"/>
    </source>
</evidence>
<dbReference type="RefSeq" id="WP_311708670.1">
    <property type="nucleotide sequence ID" value="NZ_JAVREL010000034.1"/>
</dbReference>
<organism evidence="2 3">
    <name type="scientific">Streptomyces litchfieldiae</name>
    <dbReference type="NCBI Taxonomy" id="3075543"/>
    <lineage>
        <taxon>Bacteria</taxon>
        <taxon>Bacillati</taxon>
        <taxon>Actinomycetota</taxon>
        <taxon>Actinomycetes</taxon>
        <taxon>Kitasatosporales</taxon>
        <taxon>Streptomycetaceae</taxon>
        <taxon>Streptomyces</taxon>
    </lineage>
</organism>
<evidence type="ECO:0000256" key="1">
    <source>
        <dbReference type="SAM" id="MobiDB-lite"/>
    </source>
</evidence>
<name>A0ABU2N3B3_9ACTN</name>
<evidence type="ECO:0000313" key="2">
    <source>
        <dbReference type="EMBL" id="MDT0347543.1"/>
    </source>
</evidence>
<proteinExistence type="predicted"/>
<protein>
    <submittedName>
        <fullName evidence="2">Uncharacterized protein</fullName>
    </submittedName>
</protein>
<keyword evidence="3" id="KW-1185">Reference proteome</keyword>
<comment type="caution">
    <text evidence="2">The sequence shown here is derived from an EMBL/GenBank/DDBJ whole genome shotgun (WGS) entry which is preliminary data.</text>
</comment>
<gene>
    <name evidence="2" type="ORF">RM590_33990</name>
</gene>
<dbReference type="EMBL" id="JAVREL010000034">
    <property type="protein sequence ID" value="MDT0347543.1"/>
    <property type="molecule type" value="Genomic_DNA"/>
</dbReference>
<dbReference type="Proteomes" id="UP001183246">
    <property type="component" value="Unassembled WGS sequence"/>
</dbReference>
<feature type="region of interest" description="Disordered" evidence="1">
    <location>
        <begin position="1"/>
        <end position="22"/>
    </location>
</feature>